<sequence>MPLKHWHVNNYGTAQLIKFLQRCSILIKLSFH</sequence>
<dbReference type="VEuPathDB" id="VectorBase:RPRC008229"/>
<dbReference type="HOGENOM" id="CLU_3392758_0_0_1"/>
<dbReference type="EMBL" id="ACPB03014563">
    <property type="status" value="NOT_ANNOTATED_CDS"/>
    <property type="molecule type" value="Genomic_DNA"/>
</dbReference>
<keyword evidence="2" id="KW-1185">Reference proteome</keyword>
<dbReference type="AlphaFoldDB" id="T1HW09"/>
<reference evidence="1" key="1">
    <citation type="submission" date="2015-05" db="UniProtKB">
        <authorList>
            <consortium name="EnsemblMetazoa"/>
        </authorList>
    </citation>
    <scope>IDENTIFICATION</scope>
</reference>
<evidence type="ECO:0000313" key="1">
    <source>
        <dbReference type="EnsemblMetazoa" id="RPRC008229-PA"/>
    </source>
</evidence>
<dbReference type="InParanoid" id="T1HW09"/>
<dbReference type="Proteomes" id="UP000015103">
    <property type="component" value="Unassembled WGS sequence"/>
</dbReference>
<dbReference type="EnsemblMetazoa" id="RPRC008229-RA">
    <property type="protein sequence ID" value="RPRC008229-PA"/>
    <property type="gene ID" value="RPRC008229"/>
</dbReference>
<evidence type="ECO:0000313" key="2">
    <source>
        <dbReference type="Proteomes" id="UP000015103"/>
    </source>
</evidence>
<protein>
    <submittedName>
        <fullName evidence="1">Uncharacterized protein</fullName>
    </submittedName>
</protein>
<proteinExistence type="predicted"/>
<organism evidence="1 2">
    <name type="scientific">Rhodnius prolixus</name>
    <name type="common">Triatomid bug</name>
    <dbReference type="NCBI Taxonomy" id="13249"/>
    <lineage>
        <taxon>Eukaryota</taxon>
        <taxon>Metazoa</taxon>
        <taxon>Ecdysozoa</taxon>
        <taxon>Arthropoda</taxon>
        <taxon>Hexapoda</taxon>
        <taxon>Insecta</taxon>
        <taxon>Pterygota</taxon>
        <taxon>Neoptera</taxon>
        <taxon>Paraneoptera</taxon>
        <taxon>Hemiptera</taxon>
        <taxon>Heteroptera</taxon>
        <taxon>Panheteroptera</taxon>
        <taxon>Cimicomorpha</taxon>
        <taxon>Reduviidae</taxon>
        <taxon>Triatominae</taxon>
        <taxon>Rhodnius</taxon>
    </lineage>
</organism>
<name>T1HW09_RHOPR</name>
<accession>T1HW09</accession>